<protein>
    <submittedName>
        <fullName evidence="1">Uncharacterized protein</fullName>
    </submittedName>
</protein>
<sequence>MFFESRHKSKLRLHNVNTGFDTSLQASAGIGSIAQKHSDFQNETSRTAEDNKYGLSDQEYRAYVKDCQESVEMCSDVHHFYSNNADVFNYFL</sequence>
<organism evidence="1 2">
    <name type="scientific">Neolewinella agarilytica</name>
    <dbReference type="NCBI Taxonomy" id="478744"/>
    <lineage>
        <taxon>Bacteria</taxon>
        <taxon>Pseudomonadati</taxon>
        <taxon>Bacteroidota</taxon>
        <taxon>Saprospiria</taxon>
        <taxon>Saprospirales</taxon>
        <taxon>Lewinellaceae</taxon>
        <taxon>Neolewinella</taxon>
    </lineage>
</organism>
<evidence type="ECO:0000313" key="1">
    <source>
        <dbReference type="EMBL" id="SEQ77299.1"/>
    </source>
</evidence>
<dbReference type="InParanoid" id="A0A1H9IS08"/>
<keyword evidence="2" id="KW-1185">Reference proteome</keyword>
<gene>
    <name evidence="1" type="ORF">SAMN05444359_115113</name>
</gene>
<evidence type="ECO:0000313" key="2">
    <source>
        <dbReference type="Proteomes" id="UP000199021"/>
    </source>
</evidence>
<name>A0A1H9IS08_9BACT</name>
<dbReference type="EMBL" id="FOFB01000015">
    <property type="protein sequence ID" value="SEQ77299.1"/>
    <property type="molecule type" value="Genomic_DNA"/>
</dbReference>
<dbReference type="AlphaFoldDB" id="A0A1H9IS08"/>
<dbReference type="Proteomes" id="UP000199021">
    <property type="component" value="Unassembled WGS sequence"/>
</dbReference>
<accession>A0A1H9IS08</accession>
<dbReference type="STRING" id="478744.SAMN05444359_115113"/>
<reference evidence="2" key="1">
    <citation type="submission" date="2016-10" db="EMBL/GenBank/DDBJ databases">
        <authorList>
            <person name="Varghese N."/>
            <person name="Submissions S."/>
        </authorList>
    </citation>
    <scope>NUCLEOTIDE SEQUENCE [LARGE SCALE GENOMIC DNA]</scope>
    <source>
        <strain evidence="2">DSM 24740</strain>
    </source>
</reference>
<proteinExistence type="predicted"/>